<proteinExistence type="predicted"/>
<dbReference type="GO" id="GO:0005506">
    <property type="term" value="F:iron ion binding"/>
    <property type="evidence" value="ECO:0007669"/>
    <property type="project" value="UniProtKB-UniRule"/>
</dbReference>
<keyword evidence="2 8" id="KW-0813">Transport</keyword>
<keyword evidence="3 8" id="KW-0479">Metal-binding</keyword>
<keyword evidence="7" id="KW-0003">3Fe-4S</keyword>
<comment type="caution">
    <text evidence="10">The sequence shown here is derived from an EMBL/GenBank/DDBJ whole genome shotgun (WGS) entry which is preliminary data.</text>
</comment>
<evidence type="ECO:0000313" key="10">
    <source>
        <dbReference type="EMBL" id="MBB5821549.1"/>
    </source>
</evidence>
<organism evidence="10 11">
    <name type="scientific">Streptosporangium becharense</name>
    <dbReference type="NCBI Taxonomy" id="1816182"/>
    <lineage>
        <taxon>Bacteria</taxon>
        <taxon>Bacillati</taxon>
        <taxon>Actinomycetota</taxon>
        <taxon>Actinomycetes</taxon>
        <taxon>Streptosporangiales</taxon>
        <taxon>Streptosporangiaceae</taxon>
        <taxon>Streptosporangium</taxon>
    </lineage>
</organism>
<keyword evidence="5 8" id="KW-0408">Iron</keyword>
<evidence type="ECO:0000256" key="1">
    <source>
        <dbReference type="ARBA" id="ARBA00001927"/>
    </source>
</evidence>
<evidence type="ECO:0000256" key="6">
    <source>
        <dbReference type="ARBA" id="ARBA00023014"/>
    </source>
</evidence>
<evidence type="ECO:0000259" key="9">
    <source>
        <dbReference type="PROSITE" id="PS51379"/>
    </source>
</evidence>
<dbReference type="GO" id="GO:0009055">
    <property type="term" value="F:electron transfer activity"/>
    <property type="evidence" value="ECO:0007669"/>
    <property type="project" value="UniProtKB-UniRule"/>
</dbReference>
<comment type="cofactor">
    <cofactor evidence="1">
        <name>[3Fe-4S] cluster</name>
        <dbReference type="ChEBI" id="CHEBI:21137"/>
    </cofactor>
</comment>
<dbReference type="RefSeq" id="WP_311733969.1">
    <property type="nucleotide sequence ID" value="NZ_JACHMP010000001.1"/>
</dbReference>
<dbReference type="AlphaFoldDB" id="A0A7W9MIK6"/>
<gene>
    <name evidence="10" type="ORF">F4562_004611</name>
</gene>
<dbReference type="InterPro" id="IPR001080">
    <property type="entry name" value="3Fe4S_ferredoxin"/>
</dbReference>
<dbReference type="PRINTS" id="PR00352">
    <property type="entry name" value="3FE4SFRDOXIN"/>
</dbReference>
<dbReference type="PANTHER" id="PTHR36923:SF3">
    <property type="entry name" value="FERREDOXIN"/>
    <property type="match status" value="1"/>
</dbReference>
<evidence type="ECO:0000256" key="3">
    <source>
        <dbReference type="ARBA" id="ARBA00022723"/>
    </source>
</evidence>
<dbReference type="InterPro" id="IPR017896">
    <property type="entry name" value="4Fe4S_Fe-S-bd"/>
</dbReference>
<dbReference type="Pfam" id="PF13370">
    <property type="entry name" value="Fer4_13"/>
    <property type="match status" value="1"/>
</dbReference>
<dbReference type="SUPFAM" id="SSF54862">
    <property type="entry name" value="4Fe-4S ferredoxins"/>
    <property type="match status" value="1"/>
</dbReference>
<feature type="domain" description="4Fe-4S ferredoxin-type" evidence="9">
    <location>
        <begin position="3"/>
        <end position="31"/>
    </location>
</feature>
<evidence type="ECO:0000256" key="7">
    <source>
        <dbReference type="ARBA" id="ARBA00023291"/>
    </source>
</evidence>
<protein>
    <recommendedName>
        <fullName evidence="8">Ferredoxin</fullName>
    </recommendedName>
</protein>
<evidence type="ECO:0000256" key="4">
    <source>
        <dbReference type="ARBA" id="ARBA00022982"/>
    </source>
</evidence>
<dbReference type="GO" id="GO:0051538">
    <property type="term" value="F:3 iron, 4 sulfur cluster binding"/>
    <property type="evidence" value="ECO:0007669"/>
    <property type="project" value="UniProtKB-KW"/>
</dbReference>
<dbReference type="EMBL" id="JACHMP010000001">
    <property type="protein sequence ID" value="MBB5821549.1"/>
    <property type="molecule type" value="Genomic_DNA"/>
</dbReference>
<evidence type="ECO:0000256" key="2">
    <source>
        <dbReference type="ARBA" id="ARBA00022448"/>
    </source>
</evidence>
<dbReference type="Gene3D" id="3.30.70.20">
    <property type="match status" value="1"/>
</dbReference>
<name>A0A7W9MIK6_9ACTN</name>
<keyword evidence="6 8" id="KW-0411">Iron-sulfur</keyword>
<evidence type="ECO:0000313" key="11">
    <source>
        <dbReference type="Proteomes" id="UP000540685"/>
    </source>
</evidence>
<comment type="function">
    <text evidence="8">Ferredoxins are iron-sulfur proteins that transfer electrons in a wide variety of metabolic reactions.</text>
</comment>
<keyword evidence="11" id="KW-1185">Reference proteome</keyword>
<evidence type="ECO:0000256" key="5">
    <source>
        <dbReference type="ARBA" id="ARBA00023004"/>
    </source>
</evidence>
<accession>A0A7W9MIK6</accession>
<keyword evidence="4 8" id="KW-0249">Electron transport</keyword>
<dbReference type="Proteomes" id="UP000540685">
    <property type="component" value="Unassembled WGS sequence"/>
</dbReference>
<evidence type="ECO:0000256" key="8">
    <source>
        <dbReference type="RuleBase" id="RU368020"/>
    </source>
</evidence>
<dbReference type="PANTHER" id="PTHR36923">
    <property type="entry name" value="FERREDOXIN"/>
    <property type="match status" value="1"/>
</dbReference>
<reference evidence="10 11" key="1">
    <citation type="submission" date="2020-08" db="EMBL/GenBank/DDBJ databases">
        <title>Sequencing the genomes of 1000 actinobacteria strains.</title>
        <authorList>
            <person name="Klenk H.-P."/>
        </authorList>
    </citation>
    <scope>NUCLEOTIDE SEQUENCE [LARGE SCALE GENOMIC DNA]</scope>
    <source>
        <strain evidence="10 11">DSM 46887</strain>
    </source>
</reference>
<dbReference type="PROSITE" id="PS51379">
    <property type="entry name" value="4FE4S_FER_2"/>
    <property type="match status" value="1"/>
</dbReference>
<sequence>MALRIVADEARCVGGGQCVVAAPGVFDQRGEDGVVVVLDGTPSDERRDVVLEAVVMCPVAAIHLEETAE</sequence>
<dbReference type="InterPro" id="IPR051269">
    <property type="entry name" value="Fe-S_cluster_ET"/>
</dbReference>